<reference evidence="3" key="1">
    <citation type="submission" date="2017-09" db="EMBL/GenBank/DDBJ databases">
        <title>Depth-based differentiation of microbial function through sediment-hosted aquifers and enrichment of novel symbionts in the deep terrestrial subsurface.</title>
        <authorList>
            <person name="Probst A.J."/>
            <person name="Ladd B."/>
            <person name="Jarett J.K."/>
            <person name="Geller-Mcgrath D.E."/>
            <person name="Sieber C.M.K."/>
            <person name="Emerson J.B."/>
            <person name="Anantharaman K."/>
            <person name="Thomas B.C."/>
            <person name="Malmstrom R."/>
            <person name="Stieglmeier M."/>
            <person name="Klingl A."/>
            <person name="Woyke T."/>
            <person name="Ryan C.M."/>
            <person name="Banfield J.F."/>
        </authorList>
    </citation>
    <scope>NUCLEOTIDE SEQUENCE [LARGE SCALE GENOMIC DNA]</scope>
</reference>
<comment type="caution">
    <text evidence="2">The sequence shown here is derived from an EMBL/GenBank/DDBJ whole genome shotgun (WGS) entry which is preliminary data.</text>
</comment>
<organism evidence="2 3">
    <name type="scientific">Candidatus Uhrbacteria bacterium CG_4_10_14_0_8_um_filter_58_22</name>
    <dbReference type="NCBI Taxonomy" id="1975029"/>
    <lineage>
        <taxon>Bacteria</taxon>
        <taxon>Candidatus Uhriibacteriota</taxon>
    </lineage>
</organism>
<feature type="compositionally biased region" description="Basic and acidic residues" evidence="1">
    <location>
        <begin position="19"/>
        <end position="33"/>
    </location>
</feature>
<dbReference type="Proteomes" id="UP000230973">
    <property type="component" value="Unassembled WGS sequence"/>
</dbReference>
<dbReference type="EMBL" id="PFLC01000027">
    <property type="protein sequence ID" value="PIY62800.1"/>
    <property type="molecule type" value="Genomic_DNA"/>
</dbReference>
<evidence type="ECO:0000313" key="2">
    <source>
        <dbReference type="EMBL" id="PIY62800.1"/>
    </source>
</evidence>
<dbReference type="InterPro" id="IPR025101">
    <property type="entry name" value="DUF4012"/>
</dbReference>
<dbReference type="Pfam" id="PF13196">
    <property type="entry name" value="DUF4012"/>
    <property type="match status" value="1"/>
</dbReference>
<evidence type="ECO:0000313" key="3">
    <source>
        <dbReference type="Proteomes" id="UP000230973"/>
    </source>
</evidence>
<evidence type="ECO:0000256" key="1">
    <source>
        <dbReference type="SAM" id="MobiDB-lite"/>
    </source>
</evidence>
<name>A0A2M7QB47_9BACT</name>
<protein>
    <recommendedName>
        <fullName evidence="4">DUF4012 domain-containing protein</fullName>
    </recommendedName>
</protein>
<accession>A0A2M7QB47</accession>
<dbReference type="AlphaFoldDB" id="A0A2M7QB47"/>
<feature type="region of interest" description="Disordered" evidence="1">
    <location>
        <begin position="1"/>
        <end position="61"/>
    </location>
</feature>
<evidence type="ECO:0008006" key="4">
    <source>
        <dbReference type="Google" id="ProtNLM"/>
    </source>
</evidence>
<gene>
    <name evidence="2" type="ORF">COY93_02275</name>
</gene>
<sequence length="868" mass="96059">MNDINRQPDDTDAAVQELSRTEEIRRPERERRFSPFVIDLKPPSIETHPAPQPEKIKPAQTKRRLPYRWQMMLDERIYLKEMRHRSVSIRPRGWRDLPPKEALTLVHAVTLTIRNFFEGHPMAELTVLALLQTVVVLIYRLTLQPLLSLLPIPAKSPAAEMPPIAVAGPIVRPATKLKLPTLPVVRLPKPNLGSLLPTGLALPRLRLKPVWAIASLSLAVLLPFGIYRSFGSLSLIRTDAVAQGLQAMESLKLAQTAAQTSDFDGVQAAFRQAEEHFVQIKSRLGILSSILTAAGSVIPSSDVSTAGLMLVVGDQLSAGGRKLASGLDVLKSDVSPSEKLRGLEIQLSRAMPHLIRANEAVALMSPESLPVEYRDTLDQAKSELPRLVGGMDQLTHMAGFLALLVGSEQPRRYLLVFQNDSELRPTGGFIGSFALLDVSQGKVTNLEIPGGGSYDLQGSLTEKLIAPRPLRLINPHWQFQDANWSPDFPTSAQRLAWFYEKSGGPTVDGVIAINASVMERLLSVVGPVEMPKYEVTLSSDNFMTETQREVEIDYDREENRPKQIISDLAPIILERVMNAERDDYLPLAEAVSDSLTDREIQMWFSDPDMQNRSVDLGWSGEIRTSPGDYLQVIHSNIAGQKTDAVMTERIRHDAKVLADGSVLVTLTVSRTHNGLRGDDFTGVRNVDYLRVYVPLGSTLVEAEGFEAPDPKLFKLPDPDYVQDPVLARAQDEELLDRRSGTRTSTENGKTVFGNWVQTDPGQTSEFTLTYQLPPGTVELQGPQGNLISSLYASLTNGSESRRLNYSLLVQKQSGAVPAELVSTVDLPRGFSTVWSSPDHETDERGREVAEETLTHDLFFGVMGEMPIR</sequence>
<proteinExistence type="predicted"/>